<comment type="caution">
    <text evidence="1">The sequence shown here is derived from an EMBL/GenBank/DDBJ whole genome shotgun (WGS) entry which is preliminary data.</text>
</comment>
<name>A0AAE0ZL01_9GAST</name>
<organism evidence="1 2">
    <name type="scientific">Elysia crispata</name>
    <name type="common">lettuce slug</name>
    <dbReference type="NCBI Taxonomy" id="231223"/>
    <lineage>
        <taxon>Eukaryota</taxon>
        <taxon>Metazoa</taxon>
        <taxon>Spiralia</taxon>
        <taxon>Lophotrochozoa</taxon>
        <taxon>Mollusca</taxon>
        <taxon>Gastropoda</taxon>
        <taxon>Heterobranchia</taxon>
        <taxon>Euthyneura</taxon>
        <taxon>Panpulmonata</taxon>
        <taxon>Sacoglossa</taxon>
        <taxon>Placobranchoidea</taxon>
        <taxon>Plakobranchidae</taxon>
        <taxon>Elysia</taxon>
    </lineage>
</organism>
<sequence>MTSRQEIILSQNMEASLEAGQVAQDLRSAAVVSLVKLCHYLLNGYQSGRVQQLMVPCINNVLSYSNIASTGSQQVAGSEVVTTTLSQLLFLH</sequence>
<accession>A0AAE0ZL01</accession>
<dbReference type="AlphaFoldDB" id="A0AAE0ZL01"/>
<reference evidence="1" key="1">
    <citation type="journal article" date="2023" name="G3 (Bethesda)">
        <title>A reference genome for the long-term kleptoplast-retaining sea slug Elysia crispata morphotype clarki.</title>
        <authorList>
            <person name="Eastman K.E."/>
            <person name="Pendleton A.L."/>
            <person name="Shaikh M.A."/>
            <person name="Suttiyut T."/>
            <person name="Ogas R."/>
            <person name="Tomko P."/>
            <person name="Gavelis G."/>
            <person name="Widhalm J.R."/>
            <person name="Wisecaver J.H."/>
        </authorList>
    </citation>
    <scope>NUCLEOTIDE SEQUENCE</scope>
    <source>
        <strain evidence="1">ECLA1</strain>
    </source>
</reference>
<protein>
    <submittedName>
        <fullName evidence="1">Uncharacterized protein</fullName>
    </submittedName>
</protein>
<keyword evidence="2" id="KW-1185">Reference proteome</keyword>
<evidence type="ECO:0000313" key="1">
    <source>
        <dbReference type="EMBL" id="KAK3770382.1"/>
    </source>
</evidence>
<gene>
    <name evidence="1" type="ORF">RRG08_036132</name>
</gene>
<evidence type="ECO:0000313" key="2">
    <source>
        <dbReference type="Proteomes" id="UP001283361"/>
    </source>
</evidence>
<dbReference type="Proteomes" id="UP001283361">
    <property type="component" value="Unassembled WGS sequence"/>
</dbReference>
<proteinExistence type="predicted"/>
<dbReference type="EMBL" id="JAWDGP010003850">
    <property type="protein sequence ID" value="KAK3770382.1"/>
    <property type="molecule type" value="Genomic_DNA"/>
</dbReference>